<keyword evidence="4 5" id="KW-0472">Membrane</keyword>
<feature type="transmembrane region" description="Helical" evidence="5">
    <location>
        <begin position="129"/>
        <end position="150"/>
    </location>
</feature>
<evidence type="ECO:0000256" key="4">
    <source>
        <dbReference type="ARBA" id="ARBA00023136"/>
    </source>
</evidence>
<evidence type="ECO:0000256" key="1">
    <source>
        <dbReference type="ARBA" id="ARBA00004141"/>
    </source>
</evidence>
<dbReference type="GO" id="GO:0016020">
    <property type="term" value="C:membrane"/>
    <property type="evidence" value="ECO:0007669"/>
    <property type="project" value="UniProtKB-SubCell"/>
</dbReference>
<evidence type="ECO:0000313" key="6">
    <source>
        <dbReference type="EMBL" id="EMG38611.1"/>
    </source>
</evidence>
<dbReference type="AlphaFoldDB" id="M5Q2N1"/>
<sequence>MSEFLYILLLATLPALGNFAGGILSEFVTFSQRNLSMALHAAAGILIAVVGVEILPAAIKLQPTWVIILSFFVGGVFFILIDSVQDHLQEKGGNSESGSWAIFLGVMVDLFGDGLLIGSGSAISSSLGLFLALAQVTADIPGGFASMGTFKSEGFSRRSRILLAASFTLPVLLSATLGYWLLRGQSELLKYAILTFTAGMLTSITVEEIMPLAHRGKESRLAMLCFLLGFTVFTTLSVYLK</sequence>
<protein>
    <submittedName>
        <fullName evidence="6">Putative divalent heavy-metal cations transporter</fullName>
    </submittedName>
</protein>
<gene>
    <name evidence="6" type="ORF">PCS_00241</name>
</gene>
<dbReference type="PATRIC" id="fig|1262666.3.peg.239"/>
<evidence type="ECO:0000256" key="2">
    <source>
        <dbReference type="ARBA" id="ARBA00022692"/>
    </source>
</evidence>
<evidence type="ECO:0000256" key="5">
    <source>
        <dbReference type="SAM" id="Phobius"/>
    </source>
</evidence>
<feature type="transmembrane region" description="Helical" evidence="5">
    <location>
        <begin position="101"/>
        <end position="123"/>
    </location>
</feature>
<dbReference type="Pfam" id="PF02535">
    <property type="entry name" value="Zip"/>
    <property type="match status" value="1"/>
</dbReference>
<proteinExistence type="predicted"/>
<feature type="transmembrane region" description="Helical" evidence="5">
    <location>
        <begin position="6"/>
        <end position="25"/>
    </location>
</feature>
<name>M5Q2N1_DESAF</name>
<feature type="transmembrane region" description="Helical" evidence="5">
    <location>
        <begin position="162"/>
        <end position="182"/>
    </location>
</feature>
<comment type="caution">
    <text evidence="6">The sequence shown here is derived from an EMBL/GenBank/DDBJ whole genome shotgun (WGS) entry which is preliminary data.</text>
</comment>
<comment type="subcellular location">
    <subcellularLocation>
        <location evidence="1">Membrane</location>
        <topology evidence="1">Multi-pass membrane protein</topology>
    </subcellularLocation>
</comment>
<feature type="transmembrane region" description="Helical" evidence="5">
    <location>
        <begin position="65"/>
        <end position="81"/>
    </location>
</feature>
<organism evidence="6 7">
    <name type="scientific">Desulfocurvibacter africanus PCS</name>
    <dbReference type="NCBI Taxonomy" id="1262666"/>
    <lineage>
        <taxon>Bacteria</taxon>
        <taxon>Pseudomonadati</taxon>
        <taxon>Thermodesulfobacteriota</taxon>
        <taxon>Desulfovibrionia</taxon>
        <taxon>Desulfovibrionales</taxon>
        <taxon>Desulfovibrionaceae</taxon>
        <taxon>Desulfocurvibacter</taxon>
    </lineage>
</organism>
<feature type="transmembrane region" description="Helical" evidence="5">
    <location>
        <begin position="188"/>
        <end position="209"/>
    </location>
</feature>
<dbReference type="EMBL" id="AOSV01000003">
    <property type="protein sequence ID" value="EMG38611.1"/>
    <property type="molecule type" value="Genomic_DNA"/>
</dbReference>
<evidence type="ECO:0000256" key="3">
    <source>
        <dbReference type="ARBA" id="ARBA00022989"/>
    </source>
</evidence>
<evidence type="ECO:0000313" key="7">
    <source>
        <dbReference type="Proteomes" id="UP000011922"/>
    </source>
</evidence>
<dbReference type="GO" id="GO:0046873">
    <property type="term" value="F:metal ion transmembrane transporter activity"/>
    <property type="evidence" value="ECO:0007669"/>
    <property type="project" value="InterPro"/>
</dbReference>
<keyword evidence="2 5" id="KW-0812">Transmembrane</keyword>
<dbReference type="OrthoDB" id="1418968at2"/>
<dbReference type="Proteomes" id="UP000011922">
    <property type="component" value="Unassembled WGS sequence"/>
</dbReference>
<feature type="transmembrane region" description="Helical" evidence="5">
    <location>
        <begin position="221"/>
        <end position="240"/>
    </location>
</feature>
<dbReference type="InterPro" id="IPR003689">
    <property type="entry name" value="ZIP"/>
</dbReference>
<reference evidence="6 7" key="1">
    <citation type="journal article" date="2013" name="Genome Announc.">
        <title>Draft Genome Sequence for Desulfovibrio africanus Strain PCS.</title>
        <authorList>
            <person name="Brown S.D."/>
            <person name="Utturkar S.M."/>
            <person name="Arkin A.P."/>
            <person name="Deutschbauer A.M."/>
            <person name="Elias D.A."/>
            <person name="Hazen T.C."/>
            <person name="Chakraborty R."/>
        </authorList>
    </citation>
    <scope>NUCLEOTIDE SEQUENCE [LARGE SCALE GENOMIC DNA]</scope>
    <source>
        <strain evidence="6 7">PCS</strain>
    </source>
</reference>
<accession>M5Q2N1</accession>
<keyword evidence="3 5" id="KW-1133">Transmembrane helix</keyword>
<feature type="transmembrane region" description="Helical" evidence="5">
    <location>
        <begin position="37"/>
        <end position="59"/>
    </location>
</feature>
<dbReference type="RefSeq" id="WP_005983215.1">
    <property type="nucleotide sequence ID" value="NZ_AOSV01000003.1"/>
</dbReference>